<name>A0AAD5MH79_PARTN</name>
<gene>
    <name evidence="2" type="ORF">KIN20_004377</name>
</gene>
<accession>A0AAD5MH79</accession>
<evidence type="ECO:0000313" key="2">
    <source>
        <dbReference type="EMBL" id="KAJ1348967.1"/>
    </source>
</evidence>
<feature type="region of interest" description="Disordered" evidence="1">
    <location>
        <begin position="1"/>
        <end position="31"/>
    </location>
</feature>
<dbReference type="EMBL" id="JAHQIW010000586">
    <property type="protein sequence ID" value="KAJ1348967.1"/>
    <property type="molecule type" value="Genomic_DNA"/>
</dbReference>
<dbReference type="AlphaFoldDB" id="A0AAD5MH79"/>
<protein>
    <submittedName>
        <fullName evidence="2">Uncharacterized protein</fullName>
    </submittedName>
</protein>
<organism evidence="2 3">
    <name type="scientific">Parelaphostrongylus tenuis</name>
    <name type="common">Meningeal worm</name>
    <dbReference type="NCBI Taxonomy" id="148309"/>
    <lineage>
        <taxon>Eukaryota</taxon>
        <taxon>Metazoa</taxon>
        <taxon>Ecdysozoa</taxon>
        <taxon>Nematoda</taxon>
        <taxon>Chromadorea</taxon>
        <taxon>Rhabditida</taxon>
        <taxon>Rhabditina</taxon>
        <taxon>Rhabditomorpha</taxon>
        <taxon>Strongyloidea</taxon>
        <taxon>Metastrongylidae</taxon>
        <taxon>Parelaphostrongylus</taxon>
    </lineage>
</organism>
<comment type="caution">
    <text evidence="2">The sequence shown here is derived from an EMBL/GenBank/DDBJ whole genome shotgun (WGS) entry which is preliminary data.</text>
</comment>
<feature type="compositionally biased region" description="Acidic residues" evidence="1">
    <location>
        <begin position="1"/>
        <end position="25"/>
    </location>
</feature>
<keyword evidence="3" id="KW-1185">Reference proteome</keyword>
<evidence type="ECO:0000313" key="3">
    <source>
        <dbReference type="Proteomes" id="UP001196413"/>
    </source>
</evidence>
<proteinExistence type="predicted"/>
<dbReference type="Proteomes" id="UP001196413">
    <property type="component" value="Unassembled WGS sequence"/>
</dbReference>
<evidence type="ECO:0000256" key="1">
    <source>
        <dbReference type="SAM" id="MobiDB-lite"/>
    </source>
</evidence>
<sequence length="71" mass="8245">MDETDAEDLNDVETESEDMREEEPGSEYGSDENLNLIWNLRLSSDEEMPVSSALVFSFEIHQLLSKKEEKY</sequence>
<reference evidence="2" key="1">
    <citation type="submission" date="2021-06" db="EMBL/GenBank/DDBJ databases">
        <title>Parelaphostrongylus tenuis whole genome reference sequence.</title>
        <authorList>
            <person name="Garwood T.J."/>
            <person name="Larsen P.A."/>
            <person name="Fountain-Jones N.M."/>
            <person name="Garbe J.R."/>
            <person name="Macchietto M.G."/>
            <person name="Kania S.A."/>
            <person name="Gerhold R.W."/>
            <person name="Richards J.E."/>
            <person name="Wolf T.M."/>
        </authorList>
    </citation>
    <scope>NUCLEOTIDE SEQUENCE</scope>
    <source>
        <strain evidence="2">MNPRO001-30</strain>
        <tissue evidence="2">Meninges</tissue>
    </source>
</reference>